<evidence type="ECO:0000313" key="1">
    <source>
        <dbReference type="EMBL" id="BBE08389.1"/>
    </source>
</evidence>
<sequence length="130" mass="14650">MVISTFIENDMAAKLDWKELEKARMVMALFDTLRFAKRLKNAGVSNAHAEAEAEALAEVFTLYAQELSTKEDLRLVKEELCHEMSDMRKDMDIRLANVKFDLLKWIIGLAIAQTGLVVGALTFFATKLPA</sequence>
<evidence type="ECO:0000313" key="2">
    <source>
        <dbReference type="Proteomes" id="UP000282597"/>
    </source>
</evidence>
<keyword evidence="2" id="KW-1185">Reference proteome</keyword>
<gene>
    <name evidence="1" type="ORF">MCB1EB_0228</name>
</gene>
<dbReference type="Proteomes" id="UP000282597">
    <property type="component" value="Chromosome"/>
</dbReference>
<organism evidence="1 2">
    <name type="scientific">Mycoavidus cysteinexigens</name>
    <dbReference type="NCBI Taxonomy" id="1553431"/>
    <lineage>
        <taxon>Bacteria</taxon>
        <taxon>Pseudomonadati</taxon>
        <taxon>Pseudomonadota</taxon>
        <taxon>Betaproteobacteria</taxon>
        <taxon>Burkholderiales</taxon>
        <taxon>Burkholderiaceae</taxon>
        <taxon>Mycoavidus</taxon>
    </lineage>
</organism>
<protein>
    <submittedName>
        <fullName evidence="1">Phage-related protein</fullName>
    </submittedName>
</protein>
<name>A0A2Z6ESK8_9BURK</name>
<reference evidence="1 2" key="1">
    <citation type="journal article" date="2018" name="Microbes Environ.">
        <title>Comparative Genomic Insights into Endofungal Lifestyles of Two Bacterial Endosymbionts, Mycoavidus cysteinexigens and Burkholderia rhizoxinica.</title>
        <authorList>
            <person name="Sharmin D."/>
            <person name="Guo Y."/>
            <person name="Nishizawa T."/>
            <person name="Ohshima S."/>
            <person name="Sato Y."/>
            <person name="Takashima Y."/>
            <person name="Narisawa K."/>
            <person name="Ohta H."/>
        </authorList>
    </citation>
    <scope>NUCLEOTIDE SEQUENCE [LARGE SCALE GENOMIC DNA]</scope>
    <source>
        <strain evidence="1 2">B1-EB</strain>
    </source>
</reference>
<accession>A0A2Z6ESK8</accession>
<proteinExistence type="predicted"/>
<dbReference type="AlphaFoldDB" id="A0A2Z6ESK8"/>
<dbReference type="EMBL" id="AP018150">
    <property type="protein sequence ID" value="BBE08389.1"/>
    <property type="molecule type" value="Genomic_DNA"/>
</dbReference>
<dbReference type="KEGG" id="mcys:MCB1EB_0228"/>